<comment type="pathway">
    <text evidence="2">Cell wall biogenesis; cell wall polysaccharide biosynthesis.</text>
</comment>
<dbReference type="OrthoDB" id="4775300at2"/>
<feature type="transmembrane region" description="Helical" evidence="13">
    <location>
        <begin position="253"/>
        <end position="275"/>
    </location>
</feature>
<evidence type="ECO:0000259" key="14">
    <source>
        <dbReference type="Pfam" id="PF12249"/>
    </source>
</evidence>
<dbReference type="InterPro" id="IPR020963">
    <property type="entry name" value="ArabinofuranosylTrfase_AftA_N"/>
</dbReference>
<dbReference type="InterPro" id="IPR020959">
    <property type="entry name" value="ArabinofuranosylTrfase_AftA_C"/>
</dbReference>
<keyword evidence="7 16" id="KW-0808">Transferase</keyword>
<keyword evidence="10 13" id="KW-0472">Membrane</keyword>
<evidence type="ECO:0000256" key="12">
    <source>
        <dbReference type="ARBA" id="ARBA00034030"/>
    </source>
</evidence>
<evidence type="ECO:0000256" key="3">
    <source>
        <dbReference type="ARBA" id="ARBA00009655"/>
    </source>
</evidence>
<proteinExistence type="inferred from homology"/>
<keyword evidence="6" id="KW-1003">Cell membrane</keyword>
<feature type="transmembrane region" description="Helical" evidence="13">
    <location>
        <begin position="390"/>
        <end position="407"/>
    </location>
</feature>
<feature type="transmembrane region" description="Helical" evidence="13">
    <location>
        <begin position="325"/>
        <end position="351"/>
    </location>
</feature>
<keyword evidence="9 13" id="KW-1133">Transmembrane helix</keyword>
<reference evidence="16 17" key="1">
    <citation type="submission" date="2018-11" db="EMBL/GenBank/DDBJ databases">
        <authorList>
            <person name="Kleinhagauer T."/>
            <person name="Glaeser S.P."/>
            <person name="Spergser J."/>
            <person name="Ruckert C."/>
            <person name="Kaempfer P."/>
            <person name="Busse H.-J."/>
        </authorList>
    </citation>
    <scope>NUCLEOTIDE SEQUENCE [LARGE SCALE GENOMIC DNA]</scope>
    <source>
        <strain evidence="16 17">W8</strain>
    </source>
</reference>
<feature type="domain" description="Arabinofuranosyltransferase AftA C-terminal" evidence="14">
    <location>
        <begin position="443"/>
        <end position="631"/>
    </location>
</feature>
<feature type="transmembrane region" description="Helical" evidence="13">
    <location>
        <begin position="167"/>
        <end position="185"/>
    </location>
</feature>
<name>A0A3G6IXG2_9CORY</name>
<accession>A0A3G6IXG2</accession>
<comment type="subcellular location">
    <subcellularLocation>
        <location evidence="1">Cell membrane</location>
        <topology evidence="1">Multi-pass membrane protein</topology>
    </subcellularLocation>
</comment>
<dbReference type="AlphaFoldDB" id="A0A3G6IXG2"/>
<keyword evidence="8 13" id="KW-0812">Transmembrane</keyword>
<dbReference type="GO" id="GO:0044038">
    <property type="term" value="P:cell wall macromolecule biosynthetic process"/>
    <property type="evidence" value="ECO:0007669"/>
    <property type="project" value="InterPro"/>
</dbReference>
<evidence type="ECO:0000256" key="10">
    <source>
        <dbReference type="ARBA" id="ARBA00023136"/>
    </source>
</evidence>
<dbReference type="EMBL" id="CP033897">
    <property type="protein sequence ID" value="AZA10461.1"/>
    <property type="molecule type" value="Genomic_DNA"/>
</dbReference>
<evidence type="ECO:0000256" key="5">
    <source>
        <dbReference type="ARBA" id="ARBA00020482"/>
    </source>
</evidence>
<dbReference type="EC" id="2.4.2.46" evidence="4"/>
<evidence type="ECO:0000313" key="16">
    <source>
        <dbReference type="EMBL" id="AZA10461.1"/>
    </source>
</evidence>
<dbReference type="KEGG" id="cgk:CGERO_00615"/>
<evidence type="ECO:0000256" key="9">
    <source>
        <dbReference type="ARBA" id="ARBA00022989"/>
    </source>
</evidence>
<dbReference type="Pfam" id="PF12250">
    <property type="entry name" value="AftA_N"/>
    <property type="match status" value="1"/>
</dbReference>
<dbReference type="RefSeq" id="WP_123932801.1">
    <property type="nucleotide sequence ID" value="NZ_CP033897.1"/>
</dbReference>
<dbReference type="GO" id="GO:0016757">
    <property type="term" value="F:glycosyltransferase activity"/>
    <property type="evidence" value="ECO:0007669"/>
    <property type="project" value="UniProtKB-KW"/>
</dbReference>
<dbReference type="GO" id="GO:0045227">
    <property type="term" value="P:capsule polysaccharide biosynthetic process"/>
    <property type="evidence" value="ECO:0007669"/>
    <property type="project" value="UniProtKB-UniPathway"/>
</dbReference>
<dbReference type="Proteomes" id="UP000271587">
    <property type="component" value="Chromosome"/>
</dbReference>
<feature type="transmembrane region" description="Helical" evidence="13">
    <location>
        <begin position="12"/>
        <end position="31"/>
    </location>
</feature>
<feature type="domain" description="Arabinofuranosyltransferase AftA N-terminal" evidence="15">
    <location>
        <begin position="13"/>
        <end position="434"/>
    </location>
</feature>
<sequence>MNDTKHTPHLLDICLAAVGGALITLAGWFAFKTVNLPSFGTSNVMRALSTAGVALVVLASVGVLAWRRRKAGAKWVRFGVVGFAYVAPALIVLATLAIPLSGTRLYLGGLNVDQEFRTQYLTRLADSPQLSDMNYFGLPAFYPAGWFWFGGRFATLLGMPGWEAFQPWALVSIATAACVLVPVWHRITRNLAVALTIALVSTIVVLIMSAEEPYAAIVALGVPAAAVIARRAMQGRRNALLALTIYLGASASMYTLYTAIIAGSVVVIALSYALVRKETKAVWRLIGVGLGSVLIAATVWLPYLLEISLEDRGAAAHYLPLAGTAVPLPMFAASILGVLCLVGVVFVVVCWREPDVGALGVVLVVAYAWVLLSMVVTLLGTTLLGFRVDVLIALVLATSGVLGVLRLRDVGAAKLVRFASARSVSAGVVVVMALGLVAYGQQVPARNAESIDLAYSTTDGFGERADRFPANSAKFYPQLDEVLSQIPKERRDTIVLTDELSFLSYFPYRGFQAFTAHYANPLGQFERRNEAIETWANGSWGDLKDPRAFVKALEEVPWEAPDAFVFHVGEGQGERGASTSEEAQGWTFDLAEDIYPNSPNVRFRGVAFNPAVFDGSLWDVERVGPYVVVVRK</sequence>
<feature type="transmembrane region" description="Helical" evidence="13">
    <location>
        <begin position="191"/>
        <end position="207"/>
    </location>
</feature>
<evidence type="ECO:0000256" key="1">
    <source>
        <dbReference type="ARBA" id="ARBA00004651"/>
    </source>
</evidence>
<evidence type="ECO:0000259" key="15">
    <source>
        <dbReference type="Pfam" id="PF12250"/>
    </source>
</evidence>
<evidence type="ECO:0000256" key="6">
    <source>
        <dbReference type="ARBA" id="ARBA00022475"/>
    </source>
</evidence>
<evidence type="ECO:0000256" key="13">
    <source>
        <dbReference type="SAM" id="Phobius"/>
    </source>
</evidence>
<dbReference type="GO" id="GO:0005886">
    <property type="term" value="C:plasma membrane"/>
    <property type="evidence" value="ECO:0007669"/>
    <property type="project" value="UniProtKB-SubCell"/>
</dbReference>
<dbReference type="UniPathway" id="UPA00963"/>
<organism evidence="16 17">
    <name type="scientific">Corynebacterium gerontici</name>
    <dbReference type="NCBI Taxonomy" id="2079234"/>
    <lineage>
        <taxon>Bacteria</taxon>
        <taxon>Bacillati</taxon>
        <taxon>Actinomycetota</taxon>
        <taxon>Actinomycetes</taxon>
        <taxon>Mycobacteriales</taxon>
        <taxon>Corynebacteriaceae</taxon>
        <taxon>Corynebacterium</taxon>
    </lineage>
</organism>
<evidence type="ECO:0000256" key="2">
    <source>
        <dbReference type="ARBA" id="ARBA00004776"/>
    </source>
</evidence>
<evidence type="ECO:0000256" key="4">
    <source>
        <dbReference type="ARBA" id="ARBA00012037"/>
    </source>
</evidence>
<protein>
    <recommendedName>
        <fullName evidence="5">Galactan 5-O-arabinofuranosyltransferase</fullName>
        <ecNumber evidence="4">2.4.2.46</ecNumber>
    </recommendedName>
    <alternativeName>
        <fullName evidence="11">Arabinofuranosyltransferase AftA</fullName>
    </alternativeName>
</protein>
<feature type="transmembrane region" description="Helical" evidence="13">
    <location>
        <begin position="43"/>
        <end position="66"/>
    </location>
</feature>
<dbReference type="Pfam" id="PF12249">
    <property type="entry name" value="AftA_C"/>
    <property type="match status" value="1"/>
</dbReference>
<keyword evidence="17" id="KW-1185">Reference proteome</keyword>
<feature type="transmembrane region" description="Helical" evidence="13">
    <location>
        <begin position="78"/>
        <end position="100"/>
    </location>
</feature>
<evidence type="ECO:0000256" key="8">
    <source>
        <dbReference type="ARBA" id="ARBA00022692"/>
    </source>
</evidence>
<evidence type="ECO:0000256" key="7">
    <source>
        <dbReference type="ARBA" id="ARBA00022679"/>
    </source>
</evidence>
<feature type="transmembrane region" description="Helical" evidence="13">
    <location>
        <begin position="282"/>
        <end position="305"/>
    </location>
</feature>
<evidence type="ECO:0000256" key="11">
    <source>
        <dbReference type="ARBA" id="ARBA00033184"/>
    </source>
</evidence>
<comment type="catalytic activity">
    <reaction evidence="12">
        <text>Adds an alpha-D-arabinofuranosyl group from trans,octacis-decaprenylphospho-beta-D-arabinofuranose at the 5-O-position of the eighth, tenth and twelfth galactofuranose unit of the galactofuranan chain of [beta-D-galactofuranosyl-(1-&gt;5)-beta-D-galactofuranosyl-(1-&gt;6)]14-beta-D-galactofuranosyl-(1-&gt;5)-beta-D-galactofuranosyl-(1-&gt;4)-alpha-L-rhamnopyranosyl-(1-&gt;3)-N-acetyl-alpha-D-glucosaminyl-diphospho-trans,octacis-decaprenol.</text>
        <dbReference type="EC" id="2.4.2.46"/>
    </reaction>
</comment>
<keyword evidence="16" id="KW-0328">Glycosyltransferase</keyword>
<gene>
    <name evidence="16" type="primary">aftA</name>
    <name evidence="16" type="ORF">CGERO_00615</name>
</gene>
<feature type="transmembrane region" description="Helical" evidence="13">
    <location>
        <begin position="419"/>
        <end position="440"/>
    </location>
</feature>
<feature type="transmembrane region" description="Helical" evidence="13">
    <location>
        <begin position="358"/>
        <end position="384"/>
    </location>
</feature>
<comment type="similarity">
    <text evidence="3">Belongs to the glycosyltransferase 85 family.</text>
</comment>
<evidence type="ECO:0000313" key="17">
    <source>
        <dbReference type="Proteomes" id="UP000271587"/>
    </source>
</evidence>